<dbReference type="CDD" id="cd22317">
    <property type="entry name" value="BstYI-like"/>
    <property type="match status" value="1"/>
</dbReference>
<dbReference type="OrthoDB" id="9799686at2"/>
<dbReference type="InterPro" id="IPR011335">
    <property type="entry name" value="Restrct_endonuc-II-like"/>
</dbReference>
<dbReference type="STRING" id="262543.Exig_2377"/>
<protein>
    <submittedName>
        <fullName evidence="1">Restriction endonuclease BglII</fullName>
    </submittedName>
</protein>
<dbReference type="eggNOG" id="ENOG5032EFV">
    <property type="taxonomic scope" value="Bacteria"/>
</dbReference>
<proteinExistence type="predicted"/>
<dbReference type="GO" id="GO:0009307">
    <property type="term" value="P:DNA restriction-modification system"/>
    <property type="evidence" value="ECO:0007669"/>
    <property type="project" value="InterPro"/>
</dbReference>
<evidence type="ECO:0000313" key="2">
    <source>
        <dbReference type="Proteomes" id="UP000001681"/>
    </source>
</evidence>
<dbReference type="GO" id="GO:0009036">
    <property type="term" value="F:type II site-specific deoxyribonuclease activity"/>
    <property type="evidence" value="ECO:0007669"/>
    <property type="project" value="InterPro"/>
</dbReference>
<dbReference type="SUPFAM" id="SSF52980">
    <property type="entry name" value="Restriction endonuclease-like"/>
    <property type="match status" value="1"/>
</dbReference>
<keyword evidence="1" id="KW-0540">Nuclease</keyword>
<keyword evidence="2" id="KW-1185">Reference proteome</keyword>
<dbReference type="InterPro" id="IPR011338">
    <property type="entry name" value="BamHI/BglII/BstY"/>
</dbReference>
<dbReference type="HOGENOM" id="CLU_1480384_0_0_9"/>
<keyword evidence="1" id="KW-0378">Hydrolase</keyword>
<accession>B1YL25</accession>
<name>B1YL25_EXIS2</name>
<sequence>MKIDAIYSFNNGNSVIKESYSNELNEILSAIKSIDASKFKTKISKEKTSLGKMLYSPVALNKELKKILNPLGWKELKHEAIYSSDNPDISDTLAHREMDFVKNEVGVEVQFGKYAFMAYDICSKMPIFKNKGYIEVGIEIVPMKAFAKYMSTGVSYYEQITWDLENRGVSNLDIPVIVIGIDAD</sequence>
<dbReference type="Gene3D" id="3.40.91.20">
    <property type="match status" value="1"/>
</dbReference>
<keyword evidence="1" id="KW-0255">Endonuclease</keyword>
<reference evidence="1 2" key="1">
    <citation type="journal article" date="2006" name="Extremophiles">
        <title>Characterization of Exiguobacterium isolates from the Siberian permafrost. Description of Exiguobacterium sibiricum sp. nov.</title>
        <authorList>
            <person name="Rodrigues D.F."/>
            <person name="Goris J."/>
            <person name="Vishnivetskaya T."/>
            <person name="Gilichinsky D."/>
            <person name="Thomashow M.F."/>
            <person name="Tiedje J.M."/>
        </authorList>
    </citation>
    <scope>NUCLEOTIDE SEQUENCE [LARGE SCALE GENOMIC DNA]</scope>
    <source>
        <strain evidence="2">DSM 17290 / CIP 109462 / JCM 13490 / 255-15</strain>
    </source>
</reference>
<dbReference type="EMBL" id="CP001022">
    <property type="protein sequence ID" value="ACB61827.1"/>
    <property type="molecule type" value="Genomic_DNA"/>
</dbReference>
<reference evidence="2" key="3">
    <citation type="submission" date="2008-04" db="EMBL/GenBank/DDBJ databases">
        <title>Complete sequence of chromosome of Exiguobacterium sibiricum 255-15.</title>
        <authorList>
            <consortium name="US DOE Joint Genome Institute"/>
            <person name="Copeland A."/>
            <person name="Lucas S."/>
            <person name="Lapidus A."/>
            <person name="Glavina del Rio T."/>
            <person name="Dalin E."/>
            <person name="Tice H."/>
            <person name="Bruce D."/>
            <person name="Goodwin L."/>
            <person name="Pitluck S."/>
            <person name="Kiss H."/>
            <person name="Chertkov O."/>
            <person name="Monk C."/>
            <person name="Brettin T."/>
            <person name="Detter J.C."/>
            <person name="Han C."/>
            <person name="Kuske C.R."/>
            <person name="Schmutz J."/>
            <person name="Larimer F."/>
            <person name="Land M."/>
            <person name="Hauser L."/>
            <person name="Kyrpides N."/>
            <person name="Mikhailova N."/>
            <person name="Vishnivetskaya T."/>
            <person name="Rodrigues D.F."/>
            <person name="Gilichinsky D."/>
            <person name="Tiedje J."/>
            <person name="Richardson P."/>
        </authorList>
    </citation>
    <scope>NUCLEOTIDE SEQUENCE [LARGE SCALE GENOMIC DNA]</scope>
    <source>
        <strain evidence="2">DSM 17290 / CIP 109462 / JCM 13490 / 255-15</strain>
    </source>
</reference>
<dbReference type="Proteomes" id="UP000001681">
    <property type="component" value="Chromosome"/>
</dbReference>
<reference evidence="1 2" key="2">
    <citation type="journal article" date="2008" name="BMC Genomics">
        <title>Architecture of thermal adaptation in an Exiguobacterium sibiricum strain isolated from 3 million year old permafrost: a genome and transcriptome approach.</title>
        <authorList>
            <person name="Rodrigues D.F."/>
            <person name="Ivanova N."/>
            <person name="He Z."/>
            <person name="Huebner M."/>
            <person name="Zhou J."/>
            <person name="Tiedje J.M."/>
        </authorList>
    </citation>
    <scope>NUCLEOTIDE SEQUENCE [LARGE SCALE GENOMIC DNA]</scope>
    <source>
        <strain evidence="2">DSM 17290 / CIP 109462 / JCM 13490 / 255-15</strain>
    </source>
</reference>
<dbReference type="KEGG" id="esi:Exig_2377"/>
<organism evidence="1 2">
    <name type="scientific">Exiguobacterium sibiricum (strain DSM 17290 / CCUG 55495 / CIP 109462 / JCM 13490 / 255-15)</name>
    <dbReference type="NCBI Taxonomy" id="262543"/>
    <lineage>
        <taxon>Bacteria</taxon>
        <taxon>Bacillati</taxon>
        <taxon>Bacillota</taxon>
        <taxon>Bacilli</taxon>
        <taxon>Bacillales</taxon>
        <taxon>Bacillales Family XII. Incertae Sedis</taxon>
        <taxon>Exiguobacterium</taxon>
    </lineage>
</organism>
<dbReference type="Pfam" id="PF09195">
    <property type="entry name" value="Endonuc-BglII"/>
    <property type="match status" value="1"/>
</dbReference>
<dbReference type="AlphaFoldDB" id="B1YL25"/>
<gene>
    <name evidence="1" type="ordered locus">Exig_2377</name>
</gene>
<dbReference type="GO" id="GO:0000287">
    <property type="term" value="F:magnesium ion binding"/>
    <property type="evidence" value="ECO:0007669"/>
    <property type="project" value="InterPro"/>
</dbReference>
<dbReference type="GO" id="GO:0003677">
    <property type="term" value="F:DNA binding"/>
    <property type="evidence" value="ECO:0007669"/>
    <property type="project" value="InterPro"/>
</dbReference>
<dbReference type="InterPro" id="IPR015278">
    <property type="entry name" value="BglII-like"/>
</dbReference>
<dbReference type="REBASE" id="17710">
    <property type="entry name" value="Esi255ORF1275P"/>
</dbReference>
<evidence type="ECO:0000313" key="1">
    <source>
        <dbReference type="EMBL" id="ACB61827.1"/>
    </source>
</evidence>
<dbReference type="RefSeq" id="WP_012371243.1">
    <property type="nucleotide sequence ID" value="NC_010556.1"/>
</dbReference>